<dbReference type="InterPro" id="IPR035513">
    <property type="entry name" value="Invertase/methylesterase_inhib"/>
</dbReference>
<dbReference type="FunCoup" id="A0A1Q3CIZ7">
    <property type="interactions" value="4"/>
</dbReference>
<feature type="non-terminal residue" evidence="5">
    <location>
        <position position="1"/>
    </location>
</feature>
<gene>
    <name evidence="5" type="ORF">CFOL_v3_23503</name>
</gene>
<keyword evidence="6" id="KW-1185">Reference proteome</keyword>
<sequence>KHYPSFSLVFLAVSVTLLAHQATARVGGIHDLCRNTDYQQLCREVIRGANKPSRATENAILSLITETNKATVLASKFGQNQYIDACKGLYSDAIDSLKTSLDSLKTKDKGTLNSNLSAALTYYGTCDDTYAEAGQNSPLAATNKHLAQMADNSLALASLIQ</sequence>
<dbReference type="PANTHER" id="PTHR31080">
    <property type="entry name" value="PECTINESTERASE INHIBITOR-LIKE"/>
    <property type="match status" value="1"/>
</dbReference>
<evidence type="ECO:0000256" key="2">
    <source>
        <dbReference type="ARBA" id="ARBA00038471"/>
    </source>
</evidence>
<proteinExistence type="inferred from homology"/>
<dbReference type="InterPro" id="IPR051955">
    <property type="entry name" value="PME_Inhibitor"/>
</dbReference>
<feature type="chain" id="PRO_5012207975" evidence="3">
    <location>
        <begin position="25"/>
        <end position="161"/>
    </location>
</feature>
<dbReference type="InParanoid" id="A0A1Q3CIZ7"/>
<comment type="similarity">
    <text evidence="2">Belongs to the PMEI family.</text>
</comment>
<dbReference type="CDD" id="cd15800">
    <property type="entry name" value="PMEI-like_2"/>
    <property type="match status" value="1"/>
</dbReference>
<name>A0A1Q3CIZ7_CEPFO</name>
<keyword evidence="1 3" id="KW-0732">Signal</keyword>
<dbReference type="PANTHER" id="PTHR31080:SF274">
    <property type="entry name" value="PECTINESTERASE_PECTINESTERASE INHIBITOR 26"/>
    <property type="match status" value="1"/>
</dbReference>
<dbReference type="Pfam" id="PF04043">
    <property type="entry name" value="PMEI"/>
    <property type="match status" value="1"/>
</dbReference>
<organism evidence="5 6">
    <name type="scientific">Cephalotus follicularis</name>
    <name type="common">Albany pitcher plant</name>
    <dbReference type="NCBI Taxonomy" id="3775"/>
    <lineage>
        <taxon>Eukaryota</taxon>
        <taxon>Viridiplantae</taxon>
        <taxon>Streptophyta</taxon>
        <taxon>Embryophyta</taxon>
        <taxon>Tracheophyta</taxon>
        <taxon>Spermatophyta</taxon>
        <taxon>Magnoliopsida</taxon>
        <taxon>eudicotyledons</taxon>
        <taxon>Gunneridae</taxon>
        <taxon>Pentapetalae</taxon>
        <taxon>rosids</taxon>
        <taxon>fabids</taxon>
        <taxon>Oxalidales</taxon>
        <taxon>Cephalotaceae</taxon>
        <taxon>Cephalotus</taxon>
    </lineage>
</organism>
<evidence type="ECO:0000256" key="1">
    <source>
        <dbReference type="ARBA" id="ARBA00022729"/>
    </source>
</evidence>
<dbReference type="EMBL" id="BDDD01002102">
    <property type="protein sequence ID" value="GAV80041.1"/>
    <property type="molecule type" value="Genomic_DNA"/>
</dbReference>
<dbReference type="Gene3D" id="1.20.140.40">
    <property type="entry name" value="Invertase/pectin methylesterase inhibitor family protein"/>
    <property type="match status" value="1"/>
</dbReference>
<evidence type="ECO:0000259" key="4">
    <source>
        <dbReference type="SMART" id="SM00856"/>
    </source>
</evidence>
<feature type="domain" description="Pectinesterase inhibitor" evidence="4">
    <location>
        <begin position="24"/>
        <end position="156"/>
    </location>
</feature>
<dbReference type="SMART" id="SM00856">
    <property type="entry name" value="PMEI"/>
    <property type="match status" value="1"/>
</dbReference>
<evidence type="ECO:0000313" key="5">
    <source>
        <dbReference type="EMBL" id="GAV80041.1"/>
    </source>
</evidence>
<dbReference type="Proteomes" id="UP000187406">
    <property type="component" value="Unassembled WGS sequence"/>
</dbReference>
<reference evidence="6" key="1">
    <citation type="submission" date="2016-04" db="EMBL/GenBank/DDBJ databases">
        <title>Cephalotus genome sequencing.</title>
        <authorList>
            <person name="Fukushima K."/>
            <person name="Hasebe M."/>
            <person name="Fang X."/>
        </authorList>
    </citation>
    <scope>NUCLEOTIDE SEQUENCE [LARGE SCALE GENOMIC DNA]</scope>
    <source>
        <strain evidence="6">cv. St1</strain>
    </source>
</reference>
<dbReference type="AlphaFoldDB" id="A0A1Q3CIZ7"/>
<comment type="caution">
    <text evidence="5">The sequence shown here is derived from an EMBL/GenBank/DDBJ whole genome shotgun (WGS) entry which is preliminary data.</text>
</comment>
<protein>
    <submittedName>
        <fullName evidence="5">PMEI domain-containing protein</fullName>
    </submittedName>
</protein>
<evidence type="ECO:0000313" key="6">
    <source>
        <dbReference type="Proteomes" id="UP000187406"/>
    </source>
</evidence>
<dbReference type="NCBIfam" id="TIGR01614">
    <property type="entry name" value="PME_inhib"/>
    <property type="match status" value="1"/>
</dbReference>
<feature type="non-terminal residue" evidence="5">
    <location>
        <position position="161"/>
    </location>
</feature>
<feature type="signal peptide" evidence="3">
    <location>
        <begin position="1"/>
        <end position="24"/>
    </location>
</feature>
<dbReference type="OrthoDB" id="770764at2759"/>
<dbReference type="SUPFAM" id="SSF101148">
    <property type="entry name" value="Plant invertase/pectin methylesterase inhibitor"/>
    <property type="match status" value="1"/>
</dbReference>
<dbReference type="InterPro" id="IPR006501">
    <property type="entry name" value="Pectinesterase_inhib_dom"/>
</dbReference>
<accession>A0A1Q3CIZ7</accession>
<evidence type="ECO:0000256" key="3">
    <source>
        <dbReference type="SAM" id="SignalP"/>
    </source>
</evidence>
<dbReference type="GO" id="GO:0004857">
    <property type="term" value="F:enzyme inhibitor activity"/>
    <property type="evidence" value="ECO:0007669"/>
    <property type="project" value="InterPro"/>
</dbReference>